<gene>
    <name evidence="2" type="ORF">CTheo_413</name>
</gene>
<organism evidence="2 3">
    <name type="scientific">Ceratobasidium theobromae</name>
    <dbReference type="NCBI Taxonomy" id="1582974"/>
    <lineage>
        <taxon>Eukaryota</taxon>
        <taxon>Fungi</taxon>
        <taxon>Dikarya</taxon>
        <taxon>Basidiomycota</taxon>
        <taxon>Agaricomycotina</taxon>
        <taxon>Agaricomycetes</taxon>
        <taxon>Cantharellales</taxon>
        <taxon>Ceratobasidiaceae</taxon>
        <taxon>Ceratobasidium</taxon>
    </lineage>
</organism>
<evidence type="ECO:0000313" key="2">
    <source>
        <dbReference type="EMBL" id="KAB5596141.1"/>
    </source>
</evidence>
<sequence>MFTGILTLALAAIIGSFLLPMFGDICVVVFIVTAFIVLQHHLFNQLDAKSATKHTKIIRNFFADSESFSSYDGEAANENPYRTSLEILNNMFPEATHANAVVESSESERELGAPLFVESPGHTIEIFVHEEQAVFYDDAISTRATFDPFPSLFEEFESPEQTYADSPRCSGTDLARRVIMETDLLGMQVM</sequence>
<accession>A0A5N5QX04</accession>
<evidence type="ECO:0000256" key="1">
    <source>
        <dbReference type="SAM" id="Phobius"/>
    </source>
</evidence>
<comment type="caution">
    <text evidence="2">The sequence shown here is derived from an EMBL/GenBank/DDBJ whole genome shotgun (WGS) entry which is preliminary data.</text>
</comment>
<feature type="transmembrane region" description="Helical" evidence="1">
    <location>
        <begin position="6"/>
        <end position="38"/>
    </location>
</feature>
<reference evidence="2 3" key="1">
    <citation type="journal article" date="2019" name="Fungal Biol. Biotechnol.">
        <title>Draft genome sequence of fastidious pathogen Ceratobasidium theobromae, which causes vascular-streak dieback in Theobroma cacao.</title>
        <authorList>
            <person name="Ali S.S."/>
            <person name="Asman A."/>
            <person name="Shao J."/>
            <person name="Firmansyah A.P."/>
            <person name="Susilo A.W."/>
            <person name="Rosmana A."/>
            <person name="McMahon P."/>
            <person name="Junaid M."/>
            <person name="Guest D."/>
            <person name="Kheng T.Y."/>
            <person name="Meinhardt L.W."/>
            <person name="Bailey B.A."/>
        </authorList>
    </citation>
    <scope>NUCLEOTIDE SEQUENCE [LARGE SCALE GENOMIC DNA]</scope>
    <source>
        <strain evidence="2 3">CT2</strain>
    </source>
</reference>
<proteinExistence type="predicted"/>
<name>A0A5N5QX04_9AGAM</name>
<keyword evidence="3" id="KW-1185">Reference proteome</keyword>
<dbReference type="EMBL" id="SSOP01000003">
    <property type="protein sequence ID" value="KAB5596141.1"/>
    <property type="molecule type" value="Genomic_DNA"/>
</dbReference>
<keyword evidence="1" id="KW-1133">Transmembrane helix</keyword>
<dbReference type="Proteomes" id="UP000383932">
    <property type="component" value="Unassembled WGS sequence"/>
</dbReference>
<keyword evidence="1" id="KW-0812">Transmembrane</keyword>
<dbReference type="AlphaFoldDB" id="A0A5N5QX04"/>
<evidence type="ECO:0008006" key="4">
    <source>
        <dbReference type="Google" id="ProtNLM"/>
    </source>
</evidence>
<evidence type="ECO:0000313" key="3">
    <source>
        <dbReference type="Proteomes" id="UP000383932"/>
    </source>
</evidence>
<keyword evidence="1" id="KW-0472">Membrane</keyword>
<protein>
    <recommendedName>
        <fullName evidence="4">Transmembrane protein</fullName>
    </recommendedName>
</protein>